<name>A0A9Q1BNG0_HOLLE</name>
<feature type="compositionally biased region" description="Basic residues" evidence="1">
    <location>
        <begin position="77"/>
        <end position="90"/>
    </location>
</feature>
<feature type="domain" description="MADF" evidence="2">
    <location>
        <begin position="29"/>
        <end position="101"/>
    </location>
</feature>
<reference evidence="3" key="1">
    <citation type="submission" date="2021-10" db="EMBL/GenBank/DDBJ databases">
        <title>Tropical sea cucumber genome reveals ecological adaptation and Cuvierian tubules defense mechanism.</title>
        <authorList>
            <person name="Chen T."/>
        </authorList>
    </citation>
    <scope>NUCLEOTIDE SEQUENCE</scope>
    <source>
        <strain evidence="3">Nanhai2018</strain>
        <tissue evidence="3">Muscle</tissue>
    </source>
</reference>
<gene>
    <name evidence="3" type="ORF">HOLleu_29428</name>
</gene>
<feature type="region of interest" description="Disordered" evidence="1">
    <location>
        <begin position="75"/>
        <end position="106"/>
    </location>
</feature>
<dbReference type="PANTHER" id="PTHR21505:SF8">
    <property type="entry name" value="DPT-YFP REPRESSOR BY OVEREXPRESSION, ISOFORM D-RELATED"/>
    <property type="match status" value="1"/>
</dbReference>
<evidence type="ECO:0000259" key="2">
    <source>
        <dbReference type="Pfam" id="PF10545"/>
    </source>
</evidence>
<dbReference type="EMBL" id="JAIZAY010000014">
    <property type="protein sequence ID" value="KAJ8029902.1"/>
    <property type="molecule type" value="Genomic_DNA"/>
</dbReference>
<organism evidence="3 4">
    <name type="scientific">Holothuria leucospilota</name>
    <name type="common">Black long sea cucumber</name>
    <name type="synonym">Mertensiothuria leucospilota</name>
    <dbReference type="NCBI Taxonomy" id="206669"/>
    <lineage>
        <taxon>Eukaryota</taxon>
        <taxon>Metazoa</taxon>
        <taxon>Echinodermata</taxon>
        <taxon>Eleutherozoa</taxon>
        <taxon>Echinozoa</taxon>
        <taxon>Holothuroidea</taxon>
        <taxon>Aspidochirotacea</taxon>
        <taxon>Aspidochirotida</taxon>
        <taxon>Holothuriidae</taxon>
        <taxon>Holothuria</taxon>
    </lineage>
</organism>
<dbReference type="OrthoDB" id="6152242at2759"/>
<comment type="caution">
    <text evidence="3">The sequence shown here is derived from an EMBL/GenBank/DDBJ whole genome shotgun (WGS) entry which is preliminary data.</text>
</comment>
<protein>
    <recommendedName>
        <fullName evidence="2">MADF domain-containing protein</fullName>
    </recommendedName>
</protein>
<dbReference type="PANTHER" id="PTHR21505">
    <property type="entry name" value="MADF DOMAIN-CONTAINING PROTEIN-RELATED"/>
    <property type="match status" value="1"/>
</dbReference>
<sequence length="106" mass="12729">MIHYPSDCRSDNMGDKKRDIEHKFLLEVIATYESLPALWKIKSDDYMNRDKKADAYNVLLQNYKEHFPEATLEGLRKKLNSLRTKKKTKGEKKEEKEKQKKRRKKN</sequence>
<evidence type="ECO:0000313" key="3">
    <source>
        <dbReference type="EMBL" id="KAJ8029902.1"/>
    </source>
</evidence>
<evidence type="ECO:0000313" key="4">
    <source>
        <dbReference type="Proteomes" id="UP001152320"/>
    </source>
</evidence>
<accession>A0A9Q1BNG0</accession>
<proteinExistence type="predicted"/>
<keyword evidence="4" id="KW-1185">Reference proteome</keyword>
<dbReference type="Pfam" id="PF10545">
    <property type="entry name" value="MADF_DNA_bdg"/>
    <property type="match status" value="1"/>
</dbReference>
<evidence type="ECO:0000256" key="1">
    <source>
        <dbReference type="SAM" id="MobiDB-lite"/>
    </source>
</evidence>
<dbReference type="InterPro" id="IPR006578">
    <property type="entry name" value="MADF-dom"/>
</dbReference>
<dbReference type="Proteomes" id="UP001152320">
    <property type="component" value="Chromosome 14"/>
</dbReference>
<dbReference type="AlphaFoldDB" id="A0A9Q1BNG0"/>